<evidence type="ECO:0008006" key="9">
    <source>
        <dbReference type="Google" id="ProtNLM"/>
    </source>
</evidence>
<dbReference type="GO" id="GO:0034411">
    <property type="term" value="P:cell wall (1-&gt;3)-beta-D-glucan biosynthetic process"/>
    <property type="evidence" value="ECO:0007669"/>
    <property type="project" value="TreeGrafter"/>
</dbReference>
<dbReference type="Pfam" id="PF03198">
    <property type="entry name" value="Glyco_hydro_72"/>
    <property type="match status" value="1"/>
</dbReference>
<evidence type="ECO:0000256" key="3">
    <source>
        <dbReference type="ARBA" id="ARBA00023157"/>
    </source>
</evidence>
<keyword evidence="3" id="KW-1015">Disulfide bond</keyword>
<evidence type="ECO:0000313" key="8">
    <source>
        <dbReference type="Proteomes" id="UP000794436"/>
    </source>
</evidence>
<dbReference type="GO" id="GO:0005886">
    <property type="term" value="C:plasma membrane"/>
    <property type="evidence" value="ECO:0007669"/>
    <property type="project" value="TreeGrafter"/>
</dbReference>
<comment type="caution">
    <text evidence="7">The sequence shown here is derived from an EMBL/GenBank/DDBJ whole genome shotgun (WGS) entry which is preliminary data.</text>
</comment>
<sequence>MLSSRRIIATAAVVLSSLLALQTTDAWVAPIITKGNKFFDSESGNEFRLKGVAYYPRPNAGELYKVDNYDWTTDDHEKIWSPHIERMKELGVNTIRLYSVDPSKSHDKFMCACSNAGIYVLVGMAATCKDCAIPDEESPACYPSALFSRAQMVYNAFAVYDNTLGFSVGNENNLQMLHGKDGTTTAPCVKAFLRDVRRYAKNCAGQLRTVPIGLDIADILPRSQWLEYYDCSIDNDENTRAEWVGFNPYVECDPLGHTKYSQSTGLQNIMHEYASSGYSRPIMFGEFGCNLGKNDKDGFENQRAFNDAKWMNEEAEMTSEIVGGNVFEFTTERNHVAGEELNKKADPGKYGVGYFSPDDCDHGSIPCEFVPYPEFENLKKAYQTIKPSELTLTSYTPSRDKILECPDKFSKDLPPMPDVETLKCSVRQPVCNQTASNAFEKDASQYVQLGEKQQPTNSAPQPTIVAHGGEGKGNGKSPTTNAAIGGRRGAQTASHVIGWMIVSFLLVLS</sequence>
<protein>
    <recommendedName>
        <fullName evidence="9">1,3-beta-glucanosyltransferase</fullName>
    </recommendedName>
</protein>
<dbReference type="PANTHER" id="PTHR31468">
    <property type="entry name" value="1,3-BETA-GLUCANOSYLTRANSFERASE GAS1"/>
    <property type="match status" value="1"/>
</dbReference>
<proteinExistence type="inferred from homology"/>
<evidence type="ECO:0000313" key="7">
    <source>
        <dbReference type="EMBL" id="TMW59267.1"/>
    </source>
</evidence>
<dbReference type="PANTHER" id="PTHR31468:SF2">
    <property type="entry name" value="1,3-BETA-GLUCANOSYLTRANSFERASE GAS1"/>
    <property type="match status" value="1"/>
</dbReference>
<dbReference type="InterPro" id="IPR004886">
    <property type="entry name" value="Glucanosyltransferase"/>
</dbReference>
<evidence type="ECO:0000256" key="4">
    <source>
        <dbReference type="ARBA" id="ARBA00023180"/>
    </source>
</evidence>
<evidence type="ECO:0000256" key="5">
    <source>
        <dbReference type="SAM" id="MobiDB-lite"/>
    </source>
</evidence>
<accession>A0A8K1FH10</accession>
<dbReference type="EMBL" id="SPLM01000109">
    <property type="protein sequence ID" value="TMW59267.1"/>
    <property type="molecule type" value="Genomic_DNA"/>
</dbReference>
<keyword evidence="4" id="KW-0325">Glycoprotein</keyword>
<keyword evidence="8" id="KW-1185">Reference proteome</keyword>
<dbReference type="Gene3D" id="3.20.20.80">
    <property type="entry name" value="Glycosidases"/>
    <property type="match status" value="1"/>
</dbReference>
<dbReference type="InterPro" id="IPR017853">
    <property type="entry name" value="GH"/>
</dbReference>
<evidence type="ECO:0000256" key="1">
    <source>
        <dbReference type="ARBA" id="ARBA00007528"/>
    </source>
</evidence>
<dbReference type="Proteomes" id="UP000794436">
    <property type="component" value="Unassembled WGS sequence"/>
</dbReference>
<feature type="region of interest" description="Disordered" evidence="5">
    <location>
        <begin position="452"/>
        <end position="481"/>
    </location>
</feature>
<name>A0A8K1FH10_PYTOL</name>
<evidence type="ECO:0000256" key="2">
    <source>
        <dbReference type="ARBA" id="ARBA00022729"/>
    </source>
</evidence>
<feature type="signal peptide" evidence="6">
    <location>
        <begin position="1"/>
        <end position="26"/>
    </location>
</feature>
<reference evidence="7" key="1">
    <citation type="submission" date="2019-03" db="EMBL/GenBank/DDBJ databases">
        <title>Long read genome sequence of the mycoparasitic Pythium oligandrum ATCC 38472 isolated from sugarbeet rhizosphere.</title>
        <authorList>
            <person name="Gaulin E."/>
        </authorList>
    </citation>
    <scope>NUCLEOTIDE SEQUENCE</scope>
    <source>
        <strain evidence="7">ATCC 38472_TT</strain>
    </source>
</reference>
<dbReference type="SUPFAM" id="SSF51445">
    <property type="entry name" value="(Trans)glycosidases"/>
    <property type="match status" value="1"/>
</dbReference>
<organism evidence="7 8">
    <name type="scientific">Pythium oligandrum</name>
    <name type="common">Mycoparasitic fungus</name>
    <dbReference type="NCBI Taxonomy" id="41045"/>
    <lineage>
        <taxon>Eukaryota</taxon>
        <taxon>Sar</taxon>
        <taxon>Stramenopiles</taxon>
        <taxon>Oomycota</taxon>
        <taxon>Peronosporomycetes</taxon>
        <taxon>Pythiales</taxon>
        <taxon>Pythiaceae</taxon>
        <taxon>Pythium</taxon>
    </lineage>
</organism>
<feature type="chain" id="PRO_5035466460" description="1,3-beta-glucanosyltransferase" evidence="6">
    <location>
        <begin position="27"/>
        <end position="509"/>
    </location>
</feature>
<gene>
    <name evidence="7" type="ORF">Poli38472_004336</name>
</gene>
<dbReference type="AlphaFoldDB" id="A0A8K1FH10"/>
<keyword evidence="2 6" id="KW-0732">Signal</keyword>
<dbReference type="GO" id="GO:0042124">
    <property type="term" value="F:1,3-beta-glucanosyltransferase activity"/>
    <property type="evidence" value="ECO:0007669"/>
    <property type="project" value="TreeGrafter"/>
</dbReference>
<comment type="similarity">
    <text evidence="1">Belongs to the glycosyl hydrolase 72 family.</text>
</comment>
<dbReference type="OrthoDB" id="421038at2759"/>
<feature type="compositionally biased region" description="Polar residues" evidence="5">
    <location>
        <begin position="452"/>
        <end position="461"/>
    </location>
</feature>
<evidence type="ECO:0000256" key="6">
    <source>
        <dbReference type="SAM" id="SignalP"/>
    </source>
</evidence>